<gene>
    <name evidence="2" type="ORF">SAMN05216377_112180</name>
</gene>
<sequence length="122" mass="13114">MSHHDITSRVPCRSTILGVTVNYLVKATPTGELSTLSAEERDELMAREREVATALIGSGTIAWLWRLPDSGTSVGIWNAESPEALDASLRTLPIFRYHSIEITALAAHPAFPTSLRATAGAA</sequence>
<name>A0A1G7UZ18_PSEOR</name>
<protein>
    <submittedName>
        <fullName evidence="2">Muconolactone delta-isomerase</fullName>
    </submittedName>
</protein>
<dbReference type="Gene3D" id="3.30.70.1060">
    <property type="entry name" value="Dimeric alpha+beta barrel"/>
    <property type="match status" value="1"/>
</dbReference>
<dbReference type="InterPro" id="IPR011008">
    <property type="entry name" value="Dimeric_a/b-barrel"/>
</dbReference>
<accession>A0A1G7UZ18</accession>
<dbReference type="AlphaFoldDB" id="A0A1G7UZ18"/>
<dbReference type="GO" id="GO:0016853">
    <property type="term" value="F:isomerase activity"/>
    <property type="evidence" value="ECO:0007669"/>
    <property type="project" value="UniProtKB-KW"/>
</dbReference>
<feature type="domain" description="Muconolactone isomerase" evidence="1">
    <location>
        <begin position="34"/>
        <end position="109"/>
    </location>
</feature>
<organism evidence="2 3">
    <name type="scientific">Pseudonocardia oroxyli</name>
    <dbReference type="NCBI Taxonomy" id="366584"/>
    <lineage>
        <taxon>Bacteria</taxon>
        <taxon>Bacillati</taxon>
        <taxon>Actinomycetota</taxon>
        <taxon>Actinomycetes</taxon>
        <taxon>Pseudonocardiales</taxon>
        <taxon>Pseudonocardiaceae</taxon>
        <taxon>Pseudonocardia</taxon>
    </lineage>
</organism>
<proteinExistence type="predicted"/>
<keyword evidence="3" id="KW-1185">Reference proteome</keyword>
<reference evidence="2 3" key="1">
    <citation type="submission" date="2016-10" db="EMBL/GenBank/DDBJ databases">
        <authorList>
            <person name="de Groot N.N."/>
        </authorList>
    </citation>
    <scope>NUCLEOTIDE SEQUENCE [LARGE SCALE GENOMIC DNA]</scope>
    <source>
        <strain evidence="2 3">CGMCC 4.3143</strain>
    </source>
</reference>
<evidence type="ECO:0000313" key="3">
    <source>
        <dbReference type="Proteomes" id="UP000198967"/>
    </source>
</evidence>
<dbReference type="InterPro" id="IPR026029">
    <property type="entry name" value="MLI_dom"/>
</dbReference>
<dbReference type="Proteomes" id="UP000198967">
    <property type="component" value="Unassembled WGS sequence"/>
</dbReference>
<evidence type="ECO:0000259" key="1">
    <source>
        <dbReference type="Pfam" id="PF02426"/>
    </source>
</evidence>
<dbReference type="EMBL" id="FNBE01000012">
    <property type="protein sequence ID" value="SDG51960.1"/>
    <property type="molecule type" value="Genomic_DNA"/>
</dbReference>
<dbReference type="Pfam" id="PF02426">
    <property type="entry name" value="MIase"/>
    <property type="match status" value="1"/>
</dbReference>
<dbReference type="SUPFAM" id="SSF54909">
    <property type="entry name" value="Dimeric alpha+beta barrel"/>
    <property type="match status" value="1"/>
</dbReference>
<evidence type="ECO:0000313" key="2">
    <source>
        <dbReference type="EMBL" id="SDG51960.1"/>
    </source>
</evidence>
<dbReference type="STRING" id="366584.SAMN05216377_112180"/>
<keyword evidence="2" id="KW-0413">Isomerase</keyword>